<dbReference type="Pfam" id="PF00082">
    <property type="entry name" value="Peptidase_S8"/>
    <property type="match status" value="1"/>
</dbReference>
<evidence type="ECO:0000259" key="6">
    <source>
        <dbReference type="Pfam" id="PF00082"/>
    </source>
</evidence>
<feature type="compositionally biased region" description="Low complexity" evidence="4">
    <location>
        <begin position="29"/>
        <end position="45"/>
    </location>
</feature>
<evidence type="ECO:0000313" key="7">
    <source>
        <dbReference type="EMBL" id="TCC63355.1"/>
    </source>
</evidence>
<organism evidence="7 8">
    <name type="scientific">Kribbella pittospori</name>
    <dbReference type="NCBI Taxonomy" id="722689"/>
    <lineage>
        <taxon>Bacteria</taxon>
        <taxon>Bacillati</taxon>
        <taxon>Actinomycetota</taxon>
        <taxon>Actinomycetes</taxon>
        <taxon>Propionibacteriales</taxon>
        <taxon>Kribbellaceae</taxon>
        <taxon>Kribbella</taxon>
    </lineage>
</organism>
<dbReference type="OrthoDB" id="3644761at2"/>
<feature type="region of interest" description="Disordered" evidence="4">
    <location>
        <begin position="29"/>
        <end position="53"/>
    </location>
</feature>
<feature type="chain" id="PRO_5020803477" evidence="5">
    <location>
        <begin position="32"/>
        <end position="1295"/>
    </location>
</feature>
<comment type="caution">
    <text evidence="7">The sequence shown here is derived from an EMBL/GenBank/DDBJ whole genome shotgun (WGS) entry which is preliminary data.</text>
</comment>
<keyword evidence="1" id="KW-0645">Protease</keyword>
<keyword evidence="8" id="KW-1185">Reference proteome</keyword>
<evidence type="ECO:0000256" key="3">
    <source>
        <dbReference type="ARBA" id="ARBA00022825"/>
    </source>
</evidence>
<dbReference type="EMBL" id="SJKB01000003">
    <property type="protein sequence ID" value="TCC63355.1"/>
    <property type="molecule type" value="Genomic_DNA"/>
</dbReference>
<dbReference type="InterPro" id="IPR023828">
    <property type="entry name" value="Peptidase_S8_Ser-AS"/>
</dbReference>
<feature type="signal peptide" evidence="5">
    <location>
        <begin position="1"/>
        <end position="31"/>
    </location>
</feature>
<feature type="region of interest" description="Disordered" evidence="4">
    <location>
        <begin position="107"/>
        <end position="127"/>
    </location>
</feature>
<dbReference type="Proteomes" id="UP000291144">
    <property type="component" value="Unassembled WGS sequence"/>
</dbReference>
<dbReference type="PROSITE" id="PS00138">
    <property type="entry name" value="SUBTILASE_SER"/>
    <property type="match status" value="1"/>
</dbReference>
<dbReference type="SUPFAM" id="SSF52743">
    <property type="entry name" value="Subtilisin-like"/>
    <property type="match status" value="1"/>
</dbReference>
<evidence type="ECO:0000313" key="8">
    <source>
        <dbReference type="Proteomes" id="UP000291144"/>
    </source>
</evidence>
<evidence type="ECO:0000256" key="2">
    <source>
        <dbReference type="ARBA" id="ARBA00022801"/>
    </source>
</evidence>
<keyword evidence="3" id="KW-0720">Serine protease</keyword>
<dbReference type="RefSeq" id="WP_131354289.1">
    <property type="nucleotide sequence ID" value="NZ_SJKB01000003.1"/>
</dbReference>
<feature type="region of interest" description="Disordered" evidence="4">
    <location>
        <begin position="429"/>
        <end position="448"/>
    </location>
</feature>
<evidence type="ECO:0000256" key="4">
    <source>
        <dbReference type="SAM" id="MobiDB-lite"/>
    </source>
</evidence>
<reference evidence="7 8" key="1">
    <citation type="submission" date="2019-02" db="EMBL/GenBank/DDBJ databases">
        <title>Kribbella capetownensis sp. nov. and Kribbella speibonae sp. nov., isolated from soil.</title>
        <authorList>
            <person name="Curtis S.M."/>
            <person name="Norton I."/>
            <person name="Everest G.J."/>
            <person name="Meyers P.R."/>
        </authorList>
    </citation>
    <scope>NUCLEOTIDE SEQUENCE [LARGE SCALE GENOMIC DNA]</scope>
    <source>
        <strain evidence="7 8">NRRL B-24813</strain>
    </source>
</reference>
<evidence type="ECO:0000256" key="5">
    <source>
        <dbReference type="SAM" id="SignalP"/>
    </source>
</evidence>
<name>A0A4R0L3V8_9ACTN</name>
<feature type="domain" description="Peptidase S8/S53" evidence="6">
    <location>
        <begin position="289"/>
        <end position="534"/>
    </location>
</feature>
<gene>
    <name evidence="7" type="ORF">E0H73_12980</name>
</gene>
<keyword evidence="2" id="KW-0378">Hydrolase</keyword>
<evidence type="ECO:0000256" key="1">
    <source>
        <dbReference type="ARBA" id="ARBA00022670"/>
    </source>
</evidence>
<feature type="compositionally biased region" description="Polar residues" evidence="4">
    <location>
        <begin position="435"/>
        <end position="445"/>
    </location>
</feature>
<sequence>MPSALPHRRLLVCLLTAVTLAGSLVAGPAAAAPPGAAAAPPGTGPSRQVSMPDGGHIALGPDGAAIRTDAHGNVLARTTILVPDGTSAVGGDWAPTDETVRATFAQQTAPPGKRVSAMSTGPKPVPADAVSAARKATPKAAKTPASALPTNYGLTSSAQSFLNAGGTNAIGAFSTLQERFGQLPGAGQIITNVSIGDLTDQAMADAGDNYVRSHGPTTIVRDGQRYLDLPAMPLIPTYTAGPDGKLDPVGSTEGQDAQLGEVLLDFGVMAPLPHDKQRSEATGDGLTDLLGIAPGAQYRLVVPKEPTFDQIAVALLAAARQTPRPDVITASLGFGTDTQGFPGRYLEDDPVIRNVVSTIVHQYHIVVTISSNDGTRLYTPTAVGPDGGSTPTDLVSHHEAATDIDDVAQSTTPTRVPDSGAIAVGGTTLDDIASEPSSHNPTFAATRTNGGTTFSSGFGTRLNVSAPSDGILVYEHTGGGNAQDVTPVLNGGTSASAPMVAAAAAVVLQASELTGHRLSPTDVRAVLERTGRAVASPPQMDRKVSVGPQVDVTAAVNDVLGGHQGQPRIARLSVAHRVVTGGLGTSFLESSDPDRIDLQTGGTGEGLVGPVTIGADIVGPTTGNTDYVLTVNDREFHSSVPAVRLTPTELLGAAGLPVVSDQNRNVGVTFEVRNGKHVVASAAKTLTVGPTDGTYAEALAPIAPPTVRAGNAVTVHYDVTGVRNLSNPQLVVSTLGHWNPLTAPLFGTGFVAPLNDMSGDVVIPASAFVGGGGVYGIGIVQRSVTGSAGSPTYGEFTAIRVDGGTAAHRPPAPTLGTQADHTLEIRRAEPRFSLRYDVRSIPGATGAAVEFSAPAPTLYNALNTFTNANGDSRDQNGVNAGSVAYQRLPARSGVASLNAVELGLGGSVAYNVRVFGTDRSGRILGQASASSLLTVDDGLAPGDGRVTSFAAQPGGTSYAALRTPGGGESVLEYDAAAGTFGDTITTDPSPDGGYQVLGADPQAHRVVLLHFSPTGSALETYDTTTRKVVATASADGYTVRGGRVDGVRHRAAILALRIEDGADVVLPLALATGTLAPAIAADPPGAVRGGFKMIELDRQTGTVYLSRTSSSLICIGGGVGSAVSLDLDTSALRLSDSGSVCANGLALDEGADRLYQLSYRSVSLNIVGTTSMSVLAGDTMTTAAPTIPVRQQQAAYLAIDSVHHLGLVAFRTPPVLSQFGRVGGVVTDSNATSQFAVIDLATGQQVSVVSGLNFVSSPFGGEYNSQTERAVQLDPSTRTGWVPSVDGRQLQQFRY</sequence>
<protein>
    <submittedName>
        <fullName evidence="7">Peptidase S8</fullName>
    </submittedName>
</protein>
<accession>A0A4R0L3V8</accession>
<proteinExistence type="predicted"/>
<dbReference type="Gene3D" id="3.40.50.200">
    <property type="entry name" value="Peptidase S8/S53 domain"/>
    <property type="match status" value="1"/>
</dbReference>
<keyword evidence="5" id="KW-0732">Signal</keyword>
<dbReference type="GO" id="GO:0006508">
    <property type="term" value="P:proteolysis"/>
    <property type="evidence" value="ECO:0007669"/>
    <property type="project" value="UniProtKB-KW"/>
</dbReference>
<dbReference type="InterPro" id="IPR036852">
    <property type="entry name" value="Peptidase_S8/S53_dom_sf"/>
</dbReference>
<dbReference type="GO" id="GO:0004252">
    <property type="term" value="F:serine-type endopeptidase activity"/>
    <property type="evidence" value="ECO:0007669"/>
    <property type="project" value="InterPro"/>
</dbReference>
<dbReference type="InterPro" id="IPR000209">
    <property type="entry name" value="Peptidase_S8/S53_dom"/>
</dbReference>